<sequence length="126" mass="13880">MVDYGWEVRRRRIRSPLRAPSAQILRGSCTACYCKKAENKVEENSDDVNKLLMKAENKVEENSDDDHLSSKAKLEHPLGGLEPCVGSNGAVSDTTGGSKWPFCSPNTQCTTSGVTALSKYIPRKDF</sequence>
<evidence type="ECO:0000313" key="1">
    <source>
        <dbReference type="EnsemblPlants" id="ORUFI11G09990.1"/>
    </source>
</evidence>
<keyword evidence="2" id="KW-1185">Reference proteome</keyword>
<protein>
    <submittedName>
        <fullName evidence="1">Uncharacterized protein</fullName>
    </submittedName>
</protein>
<reference evidence="1" key="2">
    <citation type="submission" date="2015-06" db="UniProtKB">
        <authorList>
            <consortium name="EnsemblPlants"/>
        </authorList>
    </citation>
    <scope>IDENTIFICATION</scope>
</reference>
<dbReference type="HOGENOM" id="CLU_1985231_0_0_1"/>
<reference evidence="2" key="1">
    <citation type="submission" date="2013-06" db="EMBL/GenBank/DDBJ databases">
        <authorList>
            <person name="Zhao Q."/>
        </authorList>
    </citation>
    <scope>NUCLEOTIDE SEQUENCE</scope>
    <source>
        <strain evidence="2">cv. W1943</strain>
    </source>
</reference>
<accession>A0A0E0R6W2</accession>
<organism evidence="1 2">
    <name type="scientific">Oryza rufipogon</name>
    <name type="common">Brownbeard rice</name>
    <name type="synonym">Asian wild rice</name>
    <dbReference type="NCBI Taxonomy" id="4529"/>
    <lineage>
        <taxon>Eukaryota</taxon>
        <taxon>Viridiplantae</taxon>
        <taxon>Streptophyta</taxon>
        <taxon>Embryophyta</taxon>
        <taxon>Tracheophyta</taxon>
        <taxon>Spermatophyta</taxon>
        <taxon>Magnoliopsida</taxon>
        <taxon>Liliopsida</taxon>
        <taxon>Poales</taxon>
        <taxon>Poaceae</taxon>
        <taxon>BOP clade</taxon>
        <taxon>Oryzoideae</taxon>
        <taxon>Oryzeae</taxon>
        <taxon>Oryzinae</taxon>
        <taxon>Oryza</taxon>
    </lineage>
</organism>
<dbReference type="AlphaFoldDB" id="A0A0E0R6W2"/>
<dbReference type="Gramene" id="ORUFI11G09990.1">
    <property type="protein sequence ID" value="ORUFI11G09990.1"/>
    <property type="gene ID" value="ORUFI11G09990"/>
</dbReference>
<evidence type="ECO:0000313" key="2">
    <source>
        <dbReference type="Proteomes" id="UP000008022"/>
    </source>
</evidence>
<dbReference type="EnsemblPlants" id="ORUFI11G09990.1">
    <property type="protein sequence ID" value="ORUFI11G09990.1"/>
    <property type="gene ID" value="ORUFI11G09990"/>
</dbReference>
<dbReference type="Proteomes" id="UP000008022">
    <property type="component" value="Unassembled WGS sequence"/>
</dbReference>
<proteinExistence type="predicted"/>
<name>A0A0E0R6W2_ORYRU</name>